<protein>
    <recommendedName>
        <fullName evidence="9">THAP-type domain-containing protein</fullName>
    </recommendedName>
</protein>
<dbReference type="EMBL" id="JAAMOB010000021">
    <property type="protein sequence ID" value="KAF4098760.1"/>
    <property type="molecule type" value="Genomic_DNA"/>
</dbReference>
<keyword evidence="8" id="KW-0732">Signal</keyword>
<feature type="signal peptide" evidence="8">
    <location>
        <begin position="1"/>
        <end position="22"/>
    </location>
</feature>
<reference evidence="10 11" key="1">
    <citation type="submission" date="2020-04" db="EMBL/GenBank/DDBJ databases">
        <title>Chromosome-level genome assembly of a cyprinid fish Onychostoma macrolepis by integration of Nanopore Sequencing, Bionano and Hi-C technology.</title>
        <authorList>
            <person name="Wang D."/>
        </authorList>
    </citation>
    <scope>NUCLEOTIDE SEQUENCE [LARGE SCALE GENOMIC DNA]</scope>
    <source>
        <strain evidence="10">SWU-2019</strain>
        <tissue evidence="10">Muscle</tissue>
    </source>
</reference>
<evidence type="ECO:0000256" key="2">
    <source>
        <dbReference type="ARBA" id="ARBA00022771"/>
    </source>
</evidence>
<comment type="caution">
    <text evidence="10">The sequence shown here is derived from an EMBL/GenBank/DDBJ whole genome shotgun (WGS) entry which is preliminary data.</text>
</comment>
<evidence type="ECO:0000256" key="3">
    <source>
        <dbReference type="ARBA" id="ARBA00022833"/>
    </source>
</evidence>
<name>A0A7J6BUT3_9TELE</name>
<dbReference type="PANTHER" id="PTHR46927">
    <property type="entry name" value="AGAP005574-PA"/>
    <property type="match status" value="1"/>
</dbReference>
<proteinExistence type="predicted"/>
<dbReference type="Pfam" id="PF05485">
    <property type="entry name" value="THAP"/>
    <property type="match status" value="1"/>
</dbReference>
<dbReference type="InterPro" id="IPR038441">
    <property type="entry name" value="THAP_Znf_sf"/>
</dbReference>
<organism evidence="10 11">
    <name type="scientific">Onychostoma macrolepis</name>
    <dbReference type="NCBI Taxonomy" id="369639"/>
    <lineage>
        <taxon>Eukaryota</taxon>
        <taxon>Metazoa</taxon>
        <taxon>Chordata</taxon>
        <taxon>Craniata</taxon>
        <taxon>Vertebrata</taxon>
        <taxon>Euteleostomi</taxon>
        <taxon>Actinopterygii</taxon>
        <taxon>Neopterygii</taxon>
        <taxon>Teleostei</taxon>
        <taxon>Ostariophysi</taxon>
        <taxon>Cypriniformes</taxon>
        <taxon>Cyprinidae</taxon>
        <taxon>Acrossocheilinae</taxon>
        <taxon>Onychostoma</taxon>
    </lineage>
</organism>
<evidence type="ECO:0000313" key="10">
    <source>
        <dbReference type="EMBL" id="KAF4098760.1"/>
    </source>
</evidence>
<dbReference type="Proteomes" id="UP000579812">
    <property type="component" value="Unassembled WGS sequence"/>
</dbReference>
<dbReference type="GO" id="GO:0003677">
    <property type="term" value="F:DNA binding"/>
    <property type="evidence" value="ECO:0007669"/>
    <property type="project" value="UniProtKB-UniRule"/>
</dbReference>
<evidence type="ECO:0000259" key="9">
    <source>
        <dbReference type="PROSITE" id="PS50950"/>
    </source>
</evidence>
<evidence type="ECO:0000256" key="5">
    <source>
        <dbReference type="PROSITE-ProRule" id="PRU00309"/>
    </source>
</evidence>
<dbReference type="OrthoDB" id="5982876at2759"/>
<gene>
    <name evidence="10" type="ORF">G5714_020790</name>
</gene>
<dbReference type="InterPro" id="IPR052224">
    <property type="entry name" value="THAP_domain_protein"/>
</dbReference>
<evidence type="ECO:0000256" key="8">
    <source>
        <dbReference type="SAM" id="SignalP"/>
    </source>
</evidence>
<evidence type="ECO:0000256" key="7">
    <source>
        <dbReference type="SAM" id="MobiDB-lite"/>
    </source>
</evidence>
<keyword evidence="6" id="KW-0175">Coiled coil</keyword>
<evidence type="ECO:0000256" key="4">
    <source>
        <dbReference type="ARBA" id="ARBA00023125"/>
    </source>
</evidence>
<dbReference type="SMART" id="SM00692">
    <property type="entry name" value="DM3"/>
    <property type="match status" value="1"/>
</dbReference>
<keyword evidence="3" id="KW-0862">Zinc</keyword>
<evidence type="ECO:0000256" key="6">
    <source>
        <dbReference type="SAM" id="Coils"/>
    </source>
</evidence>
<feature type="chain" id="PRO_5029679929" description="THAP-type domain-containing protein" evidence="8">
    <location>
        <begin position="23"/>
        <end position="213"/>
    </location>
</feature>
<dbReference type="GO" id="GO:0008270">
    <property type="term" value="F:zinc ion binding"/>
    <property type="evidence" value="ECO:0007669"/>
    <property type="project" value="UniProtKB-KW"/>
</dbReference>
<keyword evidence="2 5" id="KW-0863">Zinc-finger</keyword>
<evidence type="ECO:0000256" key="1">
    <source>
        <dbReference type="ARBA" id="ARBA00022723"/>
    </source>
</evidence>
<sequence length="213" mass="23968">MCMQTCRIITLLSELWLMSVNGAEEMQSCDFCGCGPGENIHGVSFYKFPLKEEHRRHWIVNMGKDAEWTPSESSSLCSAHFTPDCFESESVCLHSDAIPTVFNFTQSKNQMLKDTENLPPHQGAPTESTDSSRSSCCDCCKRLQATERNYHLKLAAAQLQIKEIKKNLAEESQKATQWQKRAIVLQSAIRAMKQRGSIPASRKASTPKNNHLD</sequence>
<feature type="compositionally biased region" description="Polar residues" evidence="7">
    <location>
        <begin position="203"/>
        <end position="213"/>
    </location>
</feature>
<keyword evidence="1" id="KW-0479">Metal-binding</keyword>
<dbReference type="SMART" id="SM00980">
    <property type="entry name" value="THAP"/>
    <property type="match status" value="1"/>
</dbReference>
<keyword evidence="4 5" id="KW-0238">DNA-binding</keyword>
<feature type="coiled-coil region" evidence="6">
    <location>
        <begin position="154"/>
        <end position="181"/>
    </location>
</feature>
<feature type="region of interest" description="Disordered" evidence="7">
    <location>
        <begin position="193"/>
        <end position="213"/>
    </location>
</feature>
<keyword evidence="11" id="KW-1185">Reference proteome</keyword>
<dbReference type="SUPFAM" id="SSF57716">
    <property type="entry name" value="Glucocorticoid receptor-like (DNA-binding domain)"/>
    <property type="match status" value="1"/>
</dbReference>
<dbReference type="Gene3D" id="6.20.210.20">
    <property type="entry name" value="THAP domain"/>
    <property type="match status" value="1"/>
</dbReference>
<dbReference type="InterPro" id="IPR006612">
    <property type="entry name" value="THAP_Znf"/>
</dbReference>
<dbReference type="PANTHER" id="PTHR46927:SF2">
    <property type="entry name" value="THAP DOMAIN-CONTAINING PROTEIN 8"/>
    <property type="match status" value="1"/>
</dbReference>
<dbReference type="PROSITE" id="PS50950">
    <property type="entry name" value="ZF_THAP"/>
    <property type="match status" value="1"/>
</dbReference>
<dbReference type="AlphaFoldDB" id="A0A7J6BUT3"/>
<accession>A0A7J6BUT3</accession>
<feature type="domain" description="THAP-type" evidence="9">
    <location>
        <begin position="26"/>
        <end position="102"/>
    </location>
</feature>
<evidence type="ECO:0000313" key="11">
    <source>
        <dbReference type="Proteomes" id="UP000579812"/>
    </source>
</evidence>
<feature type="region of interest" description="Disordered" evidence="7">
    <location>
        <begin position="114"/>
        <end position="134"/>
    </location>
</feature>